<organism evidence="2 3">
    <name type="scientific">Hymenobacter saemangeumensis</name>
    <dbReference type="NCBI Taxonomy" id="1084522"/>
    <lineage>
        <taxon>Bacteria</taxon>
        <taxon>Pseudomonadati</taxon>
        <taxon>Bacteroidota</taxon>
        <taxon>Cytophagia</taxon>
        <taxon>Cytophagales</taxon>
        <taxon>Hymenobacteraceae</taxon>
        <taxon>Hymenobacter</taxon>
    </lineage>
</organism>
<feature type="domain" description="DUF5615" evidence="1">
    <location>
        <begin position="8"/>
        <end position="115"/>
    </location>
</feature>
<dbReference type="EMBL" id="BAABGZ010000013">
    <property type="protein sequence ID" value="GAA4352785.1"/>
    <property type="molecule type" value="Genomic_DNA"/>
</dbReference>
<name>A0ABP8I7A0_9BACT</name>
<dbReference type="Pfam" id="PF18480">
    <property type="entry name" value="DUF5615"/>
    <property type="match status" value="1"/>
</dbReference>
<dbReference type="Proteomes" id="UP001501153">
    <property type="component" value="Unassembled WGS sequence"/>
</dbReference>
<dbReference type="InterPro" id="IPR041049">
    <property type="entry name" value="DUF5615"/>
</dbReference>
<comment type="caution">
    <text evidence="2">The sequence shown here is derived from an EMBL/GenBank/DDBJ whole genome shotgun (WGS) entry which is preliminary data.</text>
</comment>
<reference evidence="3" key="1">
    <citation type="journal article" date="2019" name="Int. J. Syst. Evol. Microbiol.">
        <title>The Global Catalogue of Microorganisms (GCM) 10K type strain sequencing project: providing services to taxonomists for standard genome sequencing and annotation.</title>
        <authorList>
            <consortium name="The Broad Institute Genomics Platform"/>
            <consortium name="The Broad Institute Genome Sequencing Center for Infectious Disease"/>
            <person name="Wu L."/>
            <person name="Ma J."/>
        </authorList>
    </citation>
    <scope>NUCLEOTIDE SEQUENCE [LARGE SCALE GENOMIC DNA]</scope>
    <source>
        <strain evidence="3">JCM 17923</strain>
    </source>
</reference>
<gene>
    <name evidence="2" type="ORF">GCM10023185_12780</name>
</gene>
<evidence type="ECO:0000259" key="1">
    <source>
        <dbReference type="Pfam" id="PF18480"/>
    </source>
</evidence>
<accession>A0ABP8I7A0</accession>
<evidence type="ECO:0000313" key="3">
    <source>
        <dbReference type="Proteomes" id="UP001501153"/>
    </source>
</evidence>
<proteinExistence type="predicted"/>
<sequence>MSQPEPLRVLIDAQLPRRLADFLAFHAGYDCRHTLDLPDANHTQDGSITALSMVEQRVVITKDADFVNSFLLHSQPYKLLLISTGNISTNDLLGLFRAMLPQLTVALRHNYFVELTRAALITHR</sequence>
<dbReference type="RefSeq" id="WP_345234925.1">
    <property type="nucleotide sequence ID" value="NZ_BAABGZ010000013.1"/>
</dbReference>
<protein>
    <recommendedName>
        <fullName evidence="1">DUF5615 domain-containing protein</fullName>
    </recommendedName>
</protein>
<keyword evidence="3" id="KW-1185">Reference proteome</keyword>
<evidence type="ECO:0000313" key="2">
    <source>
        <dbReference type="EMBL" id="GAA4352785.1"/>
    </source>
</evidence>